<dbReference type="PROSITE" id="PS50294">
    <property type="entry name" value="WD_REPEATS_REGION"/>
    <property type="match status" value="3"/>
</dbReference>
<dbReference type="SUPFAM" id="SSF50998">
    <property type="entry name" value="Quinoprotein alcohol dehydrogenase-like"/>
    <property type="match status" value="1"/>
</dbReference>
<reference evidence="7" key="1">
    <citation type="journal article" date="2019" name="Int. J. Syst. Evol. Microbiol.">
        <title>The Global Catalogue of Microorganisms (GCM) 10K type strain sequencing project: providing services to taxonomists for standard genome sequencing and annotation.</title>
        <authorList>
            <consortium name="The Broad Institute Genomics Platform"/>
            <consortium name="The Broad Institute Genome Sequencing Center for Infectious Disease"/>
            <person name="Wu L."/>
            <person name="Ma J."/>
        </authorList>
    </citation>
    <scope>NUCLEOTIDE SEQUENCE [LARGE SCALE GENOMIC DNA]</scope>
    <source>
        <strain evidence="7">JCM 3367</strain>
    </source>
</reference>
<evidence type="ECO:0000256" key="5">
    <source>
        <dbReference type="SAM" id="Phobius"/>
    </source>
</evidence>
<dbReference type="InterPro" id="IPR001680">
    <property type="entry name" value="WD40_rpt"/>
</dbReference>
<protein>
    <submittedName>
        <fullName evidence="6">Uncharacterized protein</fullName>
    </submittedName>
</protein>
<dbReference type="PROSITE" id="PS00678">
    <property type="entry name" value="WD_REPEATS_1"/>
    <property type="match status" value="2"/>
</dbReference>
<feature type="repeat" description="WD" evidence="3">
    <location>
        <begin position="775"/>
        <end position="810"/>
    </location>
</feature>
<dbReference type="EMBL" id="BAAARY010000001">
    <property type="protein sequence ID" value="GAA2509799.1"/>
    <property type="molecule type" value="Genomic_DNA"/>
</dbReference>
<dbReference type="Proteomes" id="UP001499978">
    <property type="component" value="Unassembled WGS sequence"/>
</dbReference>
<feature type="compositionally biased region" description="Polar residues" evidence="4">
    <location>
        <begin position="167"/>
        <end position="179"/>
    </location>
</feature>
<feature type="repeat" description="WD" evidence="3">
    <location>
        <begin position="820"/>
        <end position="853"/>
    </location>
</feature>
<keyword evidence="5" id="KW-0472">Membrane</keyword>
<keyword evidence="5" id="KW-0812">Transmembrane</keyword>
<dbReference type="PROSITE" id="PS50082">
    <property type="entry name" value="WD_REPEATS_2"/>
    <property type="match status" value="4"/>
</dbReference>
<dbReference type="SMART" id="SM00320">
    <property type="entry name" value="WD40"/>
    <property type="match status" value="9"/>
</dbReference>
<evidence type="ECO:0000256" key="1">
    <source>
        <dbReference type="ARBA" id="ARBA00022574"/>
    </source>
</evidence>
<dbReference type="Gene3D" id="2.130.10.10">
    <property type="entry name" value="YVTN repeat-like/Quinoprotein amine dehydrogenase"/>
    <property type="match status" value="3"/>
</dbReference>
<dbReference type="InterPro" id="IPR011047">
    <property type="entry name" value="Quinoprotein_ADH-like_sf"/>
</dbReference>
<name>A0ABP6A331_9ACTN</name>
<dbReference type="PANTHER" id="PTHR22847:SF637">
    <property type="entry name" value="WD REPEAT DOMAIN 5B"/>
    <property type="match status" value="1"/>
</dbReference>
<keyword evidence="2" id="KW-0677">Repeat</keyword>
<proteinExistence type="predicted"/>
<dbReference type="Pfam" id="PF00400">
    <property type="entry name" value="WD40"/>
    <property type="match status" value="4"/>
</dbReference>
<feature type="repeat" description="WD" evidence="3">
    <location>
        <begin position="561"/>
        <end position="587"/>
    </location>
</feature>
<gene>
    <name evidence="6" type="ORF">GCM10010201_00410</name>
</gene>
<keyword evidence="1 3" id="KW-0853">WD repeat</keyword>
<dbReference type="PANTHER" id="PTHR22847">
    <property type="entry name" value="WD40 REPEAT PROTEIN"/>
    <property type="match status" value="1"/>
</dbReference>
<evidence type="ECO:0000256" key="3">
    <source>
        <dbReference type="PROSITE-ProRule" id="PRU00221"/>
    </source>
</evidence>
<evidence type="ECO:0000256" key="4">
    <source>
        <dbReference type="SAM" id="MobiDB-lite"/>
    </source>
</evidence>
<feature type="compositionally biased region" description="Low complexity" evidence="4">
    <location>
        <begin position="184"/>
        <end position="193"/>
    </location>
</feature>
<feature type="repeat" description="WD" evidence="3">
    <location>
        <begin position="421"/>
        <end position="462"/>
    </location>
</feature>
<accession>A0ABP6A331</accession>
<evidence type="ECO:0000256" key="2">
    <source>
        <dbReference type="ARBA" id="ARBA00022737"/>
    </source>
</evidence>
<sequence length="945" mass="103276">MWVNREIEHWTTTKSADRILPVVTDGHWEWDETRGDFTDDSTAVPAALRGVFTEEPLFLDLRWTRKEQHLSLRHPRFRDAIAQLAAPMHGVSKDELAGEDVRQHRRMRRLRSVGVTALLVLGFVASLAGLLAARNGERATAAMQETRRQEELASEQRANTERFAQEAQRQQSNANQQESRASDAAAQTQREQRLALQQRELAKRASAEAARQEANARRQEQFAAWSAARARDQQQLADKAAREAARQQKIAEEQQQLAKKAAVEAGRQKANADRQQRLAIGRRLTSEAKAIIGSDPRTALMIGLAARDIQAGDIQAGAELVSLMTSTHYIGTVDDALMAGTAANNIMVTCNQNGSVSLSTLKHLQMPTPLTTFDGGCGYSTPDSLDISPDGRTLAVIREGGVLLWDTSNPLLPIRLAPLARSSGDDQIAHTTFSPDGRFVATVSWRGRVMFWDLTDRAQPRQLPPLPAGPSGAETIVFSPDGRTIASIGRSEDVTLWDVREPSRPIRLYQLSEKSSQASFNANGSALATANGRGAVTLWDVTNRALPKRQADLTGSLSGWIAAIAFSPDGNLLAAGDDDGTVALWDLVNSADPVILSMGRKVGIIQRANFSSDGRTLITGGYREPLTLWNVSDFRGVPATRAELAHGGKPLIAAAYHQSGRSLTTADQDGGVTFWDIANPVRRDRRRIFPTDKPVTEAIAFSKDGGRMAIPGKMGVIFWDLTDQARPYRVATLSALRTPNYLAFNANGQTVAASYGLWTELWNISNISVPIRVARFKHNDWVRSMAFSPDGRTVAVATSDRTVVMWDLTNPTSPTPVASLTGYSDWVGALAFNQDGQTLATGTVGRAMVIWDVTDRGKPTQLVALKRSDLQTYYMAFGADRNVLVAGGFYGPSDSGSITLWDYAELNKLRADPAMHACTSVGRGLTAAEWRRFVPEFPYRPTCGG</sequence>
<keyword evidence="7" id="KW-1185">Reference proteome</keyword>
<keyword evidence="5" id="KW-1133">Transmembrane helix</keyword>
<feature type="transmembrane region" description="Helical" evidence="5">
    <location>
        <begin position="112"/>
        <end position="133"/>
    </location>
</feature>
<dbReference type="InterPro" id="IPR019775">
    <property type="entry name" value="WD40_repeat_CS"/>
</dbReference>
<evidence type="ECO:0000313" key="7">
    <source>
        <dbReference type="Proteomes" id="UP001499978"/>
    </source>
</evidence>
<evidence type="ECO:0000313" key="6">
    <source>
        <dbReference type="EMBL" id="GAA2509799.1"/>
    </source>
</evidence>
<comment type="caution">
    <text evidence="6">The sequence shown here is derived from an EMBL/GenBank/DDBJ whole genome shotgun (WGS) entry which is preliminary data.</text>
</comment>
<organism evidence="6 7">
    <name type="scientific">Pilimelia columellifera subsp. columellifera</name>
    <dbReference type="NCBI Taxonomy" id="706583"/>
    <lineage>
        <taxon>Bacteria</taxon>
        <taxon>Bacillati</taxon>
        <taxon>Actinomycetota</taxon>
        <taxon>Actinomycetes</taxon>
        <taxon>Micromonosporales</taxon>
        <taxon>Micromonosporaceae</taxon>
        <taxon>Pilimelia</taxon>
    </lineage>
</organism>
<dbReference type="InterPro" id="IPR015943">
    <property type="entry name" value="WD40/YVTN_repeat-like_dom_sf"/>
</dbReference>
<feature type="region of interest" description="Disordered" evidence="4">
    <location>
        <begin position="142"/>
        <end position="193"/>
    </location>
</feature>